<sequence>MLIRTARGLRIGGLLVGGAAAVIAGVVGCTTVTGGKPGVNAGDAPAYRTSVSVSLSESAASSSARESERQALLTTQAMHDTCETLSTTSADAIDAVNAYVSAFNQGSADLAATEGPAVDSLNQSADAVAASITEAIPDELKSAFRDWVDGAHATAEAITGHAGPGEFNNTIESLNDTRSNALSLCDATY</sequence>
<dbReference type="RefSeq" id="WP_265996930.1">
    <property type="nucleotide sequence ID" value="NZ_JAPJDN010000008.1"/>
</dbReference>
<keyword evidence="2" id="KW-1185">Reference proteome</keyword>
<evidence type="ECO:0000313" key="2">
    <source>
        <dbReference type="Proteomes" id="UP001300745"/>
    </source>
</evidence>
<dbReference type="PROSITE" id="PS51257">
    <property type="entry name" value="PROKAR_LIPOPROTEIN"/>
    <property type="match status" value="1"/>
</dbReference>
<reference evidence="1 2" key="1">
    <citation type="submission" date="2022-11" db="EMBL/GenBank/DDBJ databases">
        <title>Mycobacterium sp. nov.</title>
        <authorList>
            <person name="Papic B."/>
            <person name="Spicic S."/>
            <person name="Duvnjak S."/>
        </authorList>
    </citation>
    <scope>NUCLEOTIDE SEQUENCE [LARGE SCALE GENOMIC DNA]</scope>
    <source>
        <strain evidence="1 2">CVI_P4</strain>
    </source>
</reference>
<dbReference type="EMBL" id="JAPJDO010000008">
    <property type="protein sequence ID" value="MCX2937294.1"/>
    <property type="molecule type" value="Genomic_DNA"/>
</dbReference>
<comment type="caution">
    <text evidence="1">The sequence shown here is derived from an EMBL/GenBank/DDBJ whole genome shotgun (WGS) entry which is preliminary data.</text>
</comment>
<evidence type="ECO:0000313" key="1">
    <source>
        <dbReference type="EMBL" id="MCX2937294.1"/>
    </source>
</evidence>
<accession>A0ABT3SCP8</accession>
<organism evidence="1 2">
    <name type="scientific">Mycobacterium pinniadriaticum</name>
    <dbReference type="NCBI Taxonomy" id="2994102"/>
    <lineage>
        <taxon>Bacteria</taxon>
        <taxon>Bacillati</taxon>
        <taxon>Actinomycetota</taxon>
        <taxon>Actinomycetes</taxon>
        <taxon>Mycobacteriales</taxon>
        <taxon>Mycobacteriaceae</taxon>
        <taxon>Mycobacterium</taxon>
    </lineage>
</organism>
<name>A0ABT3SCP8_9MYCO</name>
<dbReference type="Proteomes" id="UP001300745">
    <property type="component" value="Unassembled WGS sequence"/>
</dbReference>
<proteinExistence type="predicted"/>
<gene>
    <name evidence="1" type="ORF">ORI27_11315</name>
</gene>
<evidence type="ECO:0008006" key="3">
    <source>
        <dbReference type="Google" id="ProtNLM"/>
    </source>
</evidence>
<protein>
    <recommendedName>
        <fullName evidence="3">Lipoprotein</fullName>
    </recommendedName>
</protein>